<dbReference type="Pfam" id="PF00069">
    <property type="entry name" value="Pkinase"/>
    <property type="match status" value="1"/>
</dbReference>
<dbReference type="PANTHER" id="PTHR24058">
    <property type="entry name" value="DUAL SPECIFICITY PROTEIN KINASE"/>
    <property type="match status" value="1"/>
</dbReference>
<keyword evidence="5 6" id="KW-0067">ATP-binding</keyword>
<dbReference type="InterPro" id="IPR011009">
    <property type="entry name" value="Kinase-like_dom_sf"/>
</dbReference>
<name>A0A0A1UBJ0_ENTIV</name>
<evidence type="ECO:0000259" key="7">
    <source>
        <dbReference type="PROSITE" id="PS50011"/>
    </source>
</evidence>
<evidence type="ECO:0000256" key="3">
    <source>
        <dbReference type="ARBA" id="ARBA00022741"/>
    </source>
</evidence>
<dbReference type="OrthoDB" id="9332038at2759"/>
<dbReference type="InterPro" id="IPR050494">
    <property type="entry name" value="Ser_Thr_dual-spec_kinase"/>
</dbReference>
<dbReference type="GO" id="GO:0004713">
    <property type="term" value="F:protein tyrosine kinase activity"/>
    <property type="evidence" value="ECO:0007669"/>
    <property type="project" value="TreeGrafter"/>
</dbReference>
<dbReference type="EMBL" id="KB206479">
    <property type="protein sequence ID" value="ELP91037.1"/>
    <property type="molecule type" value="Genomic_DNA"/>
</dbReference>
<dbReference type="GO" id="GO:0005737">
    <property type="term" value="C:cytoplasm"/>
    <property type="evidence" value="ECO:0007669"/>
    <property type="project" value="TreeGrafter"/>
</dbReference>
<dbReference type="PROSITE" id="PS50011">
    <property type="entry name" value="PROTEIN_KINASE_DOM"/>
    <property type="match status" value="1"/>
</dbReference>
<gene>
    <name evidence="8" type="ORF">EIN_267530</name>
</gene>
<dbReference type="GO" id="GO:0004712">
    <property type="term" value="F:protein serine/threonine/tyrosine kinase activity"/>
    <property type="evidence" value="ECO:0007669"/>
    <property type="project" value="UniProtKB-EC"/>
</dbReference>
<feature type="binding site" evidence="6">
    <location>
        <position position="100"/>
    </location>
    <ligand>
        <name>ATP</name>
        <dbReference type="ChEBI" id="CHEBI:30616"/>
    </ligand>
</feature>
<accession>A0A0A1UBJ0</accession>
<dbReference type="GO" id="GO:0004674">
    <property type="term" value="F:protein serine/threonine kinase activity"/>
    <property type="evidence" value="ECO:0007669"/>
    <property type="project" value="UniProtKB-KW"/>
</dbReference>
<keyword evidence="9" id="KW-1185">Reference proteome</keyword>
<feature type="domain" description="Protein kinase" evidence="7">
    <location>
        <begin position="71"/>
        <end position="413"/>
    </location>
</feature>
<sequence length="516" mass="59737">MSTIQHTPVLKQETPNFEILSKVPLTLPDTPNDNSGEDNDESHYIVYKDMLIGSSFSKEGNSCAFLPDTQYRVISLLGKGVFGQVFKCVDLSTGATVALKILKNRPSLFRQGMLEIAMLTCASRGGGTTPNHVVKIVDHFLYNRHVCIVFELLGKSLYEVERHYRSKSVGLNFTTKVAYQILKALFTFQKEQIIHCDLKPENILLEGEDMAHPIVKVIDVGSACFEGNTIAPYIQSRHYRAPEVILGLECSTAIDMWSFGCIVAELLLGIPIFPGENEFNQIYKIIEMIGTPSEELLKKGVKTSNFFRVMKRREEFRYMLMTPREYAYVSNSRYAESKRYHKYKNLKEFCEGVELMNKDEKSDWEKESEEIQKQQSEKESEERKLIFDFLSKIFVFEADKRMSPFEAAQHPLLRKYYEKDKEFWRAGFEKQNDGIEKNVPMEKVITRVFGKSQSTQEIQNQCFDFKNYYMIYTTALWNGIVLSSTTANPFHCKPLRFQIREPKIVKSEKEKKDYIK</sequence>
<dbReference type="SUPFAM" id="SSF56112">
    <property type="entry name" value="Protein kinase-like (PK-like)"/>
    <property type="match status" value="1"/>
</dbReference>
<dbReference type="SMART" id="SM00220">
    <property type="entry name" value="S_TKc"/>
    <property type="match status" value="1"/>
</dbReference>
<keyword evidence="1 8" id="KW-0723">Serine/threonine-protein kinase</keyword>
<dbReference type="AlphaFoldDB" id="A0A0A1UBJ0"/>
<dbReference type="GO" id="GO:0005524">
    <property type="term" value="F:ATP binding"/>
    <property type="evidence" value="ECO:0007669"/>
    <property type="project" value="UniProtKB-UniRule"/>
</dbReference>
<dbReference type="PROSITE" id="PS00108">
    <property type="entry name" value="PROTEIN_KINASE_ST"/>
    <property type="match status" value="1"/>
</dbReference>
<dbReference type="InterPro" id="IPR017441">
    <property type="entry name" value="Protein_kinase_ATP_BS"/>
</dbReference>
<keyword evidence="4 8" id="KW-0418">Kinase</keyword>
<evidence type="ECO:0000256" key="1">
    <source>
        <dbReference type="ARBA" id="ARBA00022527"/>
    </source>
</evidence>
<keyword evidence="2 8" id="KW-0808">Transferase</keyword>
<proteinExistence type="predicted"/>
<dbReference type="InterPro" id="IPR008271">
    <property type="entry name" value="Ser/Thr_kinase_AS"/>
</dbReference>
<dbReference type="EC" id="2.7.12.1" evidence="8"/>
<dbReference type="RefSeq" id="XP_004257808.1">
    <property type="nucleotide sequence ID" value="XM_004257760.1"/>
</dbReference>
<keyword evidence="3 6" id="KW-0547">Nucleotide-binding</keyword>
<evidence type="ECO:0000256" key="6">
    <source>
        <dbReference type="PROSITE-ProRule" id="PRU10141"/>
    </source>
</evidence>
<dbReference type="InterPro" id="IPR000719">
    <property type="entry name" value="Prot_kinase_dom"/>
</dbReference>
<dbReference type="Gene3D" id="3.30.200.20">
    <property type="entry name" value="Phosphorylase Kinase, domain 1"/>
    <property type="match status" value="1"/>
</dbReference>
<reference evidence="8 9" key="1">
    <citation type="submission" date="2012-10" db="EMBL/GenBank/DDBJ databases">
        <authorList>
            <person name="Zafar N."/>
            <person name="Inman J."/>
            <person name="Hall N."/>
            <person name="Lorenzi H."/>
            <person name="Caler E."/>
        </authorList>
    </citation>
    <scope>NUCLEOTIDE SEQUENCE [LARGE SCALE GENOMIC DNA]</scope>
    <source>
        <strain evidence="8 9">IP1</strain>
    </source>
</reference>
<dbReference type="PANTHER" id="PTHR24058:SF17">
    <property type="entry name" value="HOMEODOMAIN INTERACTING PROTEIN KINASE, ISOFORM D"/>
    <property type="match status" value="1"/>
</dbReference>
<dbReference type="KEGG" id="eiv:EIN_267530"/>
<evidence type="ECO:0000256" key="5">
    <source>
        <dbReference type="ARBA" id="ARBA00022840"/>
    </source>
</evidence>
<dbReference type="GeneID" id="14889998"/>
<evidence type="ECO:0000313" key="8">
    <source>
        <dbReference type="EMBL" id="ELP91037.1"/>
    </source>
</evidence>
<protein>
    <submittedName>
        <fullName evidence="8">Serine/threonine protein kinase ppk15, putative</fullName>
        <ecNumber evidence="8">2.7.12.1</ecNumber>
    </submittedName>
</protein>
<dbReference type="Gene3D" id="1.10.510.10">
    <property type="entry name" value="Transferase(Phosphotransferase) domain 1"/>
    <property type="match status" value="1"/>
</dbReference>
<evidence type="ECO:0000313" key="9">
    <source>
        <dbReference type="Proteomes" id="UP000014680"/>
    </source>
</evidence>
<dbReference type="PROSITE" id="PS00107">
    <property type="entry name" value="PROTEIN_KINASE_ATP"/>
    <property type="match status" value="1"/>
</dbReference>
<dbReference type="VEuPathDB" id="AmoebaDB:EIN_267530"/>
<organism evidence="8 9">
    <name type="scientific">Entamoeba invadens IP1</name>
    <dbReference type="NCBI Taxonomy" id="370355"/>
    <lineage>
        <taxon>Eukaryota</taxon>
        <taxon>Amoebozoa</taxon>
        <taxon>Evosea</taxon>
        <taxon>Archamoebae</taxon>
        <taxon>Mastigamoebida</taxon>
        <taxon>Entamoebidae</taxon>
        <taxon>Entamoeba</taxon>
    </lineage>
</organism>
<evidence type="ECO:0000256" key="4">
    <source>
        <dbReference type="ARBA" id="ARBA00022777"/>
    </source>
</evidence>
<evidence type="ECO:0000256" key="2">
    <source>
        <dbReference type="ARBA" id="ARBA00022679"/>
    </source>
</evidence>
<dbReference type="Proteomes" id="UP000014680">
    <property type="component" value="Unassembled WGS sequence"/>
</dbReference>